<organism evidence="3 4">
    <name type="scientific">Candidatus Beckwithbacteria bacterium CG22_combo_CG10-13_8_21_14_all_01_47_9</name>
    <dbReference type="NCBI Taxonomy" id="1974496"/>
    <lineage>
        <taxon>Bacteria</taxon>
        <taxon>Candidatus Beckwithiibacteriota</taxon>
    </lineage>
</organism>
<name>A0A2H0E1R1_9BACT</name>
<proteinExistence type="predicted"/>
<evidence type="ECO:0000313" key="4">
    <source>
        <dbReference type="Proteomes" id="UP000229981"/>
    </source>
</evidence>
<feature type="non-terminal residue" evidence="3">
    <location>
        <position position="1"/>
    </location>
</feature>
<dbReference type="InterPro" id="IPR004547">
    <property type="entry name" value="Glucosamine6P_isomerase"/>
</dbReference>
<dbReference type="InterPro" id="IPR006148">
    <property type="entry name" value="Glc/Gal-6P_isomerase"/>
</dbReference>
<sequence length="156" mass="17121">YPQNPSEPESFYSFAKKYLPAKKFFILDSRTQNPEQECREYERKIIQAGGLDLAVLGIGANGHIAYNEPGTSFDSLTHLAKLQNQKFEFGLTIGIKTIMSAKKIILLAKGAAKAVIVKRAIEGPVDISCPASILQTHPDATYILDQEAGALLKNKL</sequence>
<dbReference type="Gene3D" id="3.40.50.1360">
    <property type="match status" value="1"/>
</dbReference>
<protein>
    <submittedName>
        <fullName evidence="3">Glucosamine-6-phosphate deaminase</fullName>
    </submittedName>
</protein>
<dbReference type="AlphaFoldDB" id="A0A2H0E1R1"/>
<reference evidence="3 4" key="1">
    <citation type="submission" date="2017-09" db="EMBL/GenBank/DDBJ databases">
        <title>Depth-based differentiation of microbial function through sediment-hosted aquifers and enrichment of novel symbionts in the deep terrestrial subsurface.</title>
        <authorList>
            <person name="Probst A.J."/>
            <person name="Ladd B."/>
            <person name="Jarett J.K."/>
            <person name="Geller-Mcgrath D.E."/>
            <person name="Sieber C.M."/>
            <person name="Emerson J.B."/>
            <person name="Anantharaman K."/>
            <person name="Thomas B.C."/>
            <person name="Malmstrom R."/>
            <person name="Stieglmeier M."/>
            <person name="Klingl A."/>
            <person name="Woyke T."/>
            <person name="Ryan C.M."/>
            <person name="Banfield J.F."/>
        </authorList>
    </citation>
    <scope>NUCLEOTIDE SEQUENCE [LARGE SCALE GENOMIC DNA]</scope>
    <source>
        <strain evidence="3">CG22_combo_CG10-13_8_21_14_all_01_47_9</strain>
    </source>
</reference>
<dbReference type="GO" id="GO:0042802">
    <property type="term" value="F:identical protein binding"/>
    <property type="evidence" value="ECO:0007669"/>
    <property type="project" value="TreeGrafter"/>
</dbReference>
<evidence type="ECO:0000259" key="2">
    <source>
        <dbReference type="Pfam" id="PF01182"/>
    </source>
</evidence>
<dbReference type="GO" id="GO:0005737">
    <property type="term" value="C:cytoplasm"/>
    <property type="evidence" value="ECO:0007669"/>
    <property type="project" value="TreeGrafter"/>
</dbReference>
<dbReference type="PANTHER" id="PTHR11280:SF5">
    <property type="entry name" value="GLUCOSAMINE-6-PHOSPHATE ISOMERASE"/>
    <property type="match status" value="1"/>
</dbReference>
<dbReference type="CDD" id="cd01399">
    <property type="entry name" value="GlcN6P_deaminase"/>
    <property type="match status" value="1"/>
</dbReference>
<dbReference type="EMBL" id="PCTU01000025">
    <property type="protein sequence ID" value="PIP88337.1"/>
    <property type="molecule type" value="Genomic_DNA"/>
</dbReference>
<dbReference type="Pfam" id="PF01182">
    <property type="entry name" value="Glucosamine_iso"/>
    <property type="match status" value="1"/>
</dbReference>
<dbReference type="InterPro" id="IPR018321">
    <property type="entry name" value="Glucosamine6P_isomerase_CS"/>
</dbReference>
<dbReference type="GO" id="GO:0005975">
    <property type="term" value="P:carbohydrate metabolic process"/>
    <property type="evidence" value="ECO:0007669"/>
    <property type="project" value="InterPro"/>
</dbReference>
<dbReference type="GO" id="GO:0006043">
    <property type="term" value="P:glucosamine catabolic process"/>
    <property type="evidence" value="ECO:0007669"/>
    <property type="project" value="TreeGrafter"/>
</dbReference>
<dbReference type="GO" id="GO:0019262">
    <property type="term" value="P:N-acetylneuraminate catabolic process"/>
    <property type="evidence" value="ECO:0007669"/>
    <property type="project" value="TreeGrafter"/>
</dbReference>
<evidence type="ECO:0000256" key="1">
    <source>
        <dbReference type="ARBA" id="ARBA00022801"/>
    </source>
</evidence>
<dbReference type="GO" id="GO:0004342">
    <property type="term" value="F:glucosamine-6-phosphate deaminase activity"/>
    <property type="evidence" value="ECO:0007669"/>
    <property type="project" value="InterPro"/>
</dbReference>
<dbReference type="Proteomes" id="UP000229981">
    <property type="component" value="Unassembled WGS sequence"/>
</dbReference>
<dbReference type="InterPro" id="IPR037171">
    <property type="entry name" value="NagB/RpiA_transferase-like"/>
</dbReference>
<dbReference type="SUPFAM" id="SSF100950">
    <property type="entry name" value="NagB/RpiA/CoA transferase-like"/>
    <property type="match status" value="1"/>
</dbReference>
<dbReference type="GO" id="GO:0006046">
    <property type="term" value="P:N-acetylglucosamine catabolic process"/>
    <property type="evidence" value="ECO:0007669"/>
    <property type="project" value="TreeGrafter"/>
</dbReference>
<evidence type="ECO:0000313" key="3">
    <source>
        <dbReference type="EMBL" id="PIP88337.1"/>
    </source>
</evidence>
<gene>
    <name evidence="3" type="ORF">COW80_00905</name>
</gene>
<keyword evidence="1" id="KW-0378">Hydrolase</keyword>
<dbReference type="PANTHER" id="PTHR11280">
    <property type="entry name" value="GLUCOSAMINE-6-PHOSPHATE ISOMERASE"/>
    <property type="match status" value="1"/>
</dbReference>
<comment type="caution">
    <text evidence="3">The sequence shown here is derived from an EMBL/GenBank/DDBJ whole genome shotgun (WGS) entry which is preliminary data.</text>
</comment>
<accession>A0A2H0E1R1</accession>
<feature type="domain" description="Glucosamine/galactosamine-6-phosphate isomerase" evidence="2">
    <location>
        <begin position="14"/>
        <end position="137"/>
    </location>
</feature>
<dbReference type="PROSITE" id="PS01161">
    <property type="entry name" value="GLC_GALNAC_ISOMERASE"/>
    <property type="match status" value="1"/>
</dbReference>